<dbReference type="AlphaFoldDB" id="A0AA46SGL4"/>
<dbReference type="Pfam" id="PF03088">
    <property type="entry name" value="Str_synth"/>
    <property type="match status" value="1"/>
</dbReference>
<dbReference type="Gene3D" id="2.120.10.30">
    <property type="entry name" value="TolB, C-terminal domain"/>
    <property type="match status" value="1"/>
</dbReference>
<dbReference type="InterPro" id="IPR018119">
    <property type="entry name" value="Strictosidine_synth_cons-reg"/>
</dbReference>
<dbReference type="InterPro" id="IPR011042">
    <property type="entry name" value="6-blade_b-propeller_TolB-like"/>
</dbReference>
<evidence type="ECO:0000313" key="3">
    <source>
        <dbReference type="Proteomes" id="UP001163947"/>
    </source>
</evidence>
<dbReference type="RefSeq" id="WP_082120245.1">
    <property type="nucleotide sequence ID" value="NZ_CP011341.1"/>
</dbReference>
<sequence length="71" mass="7741">MDHYVGALPEHRGSGRLLRRDPDGSVPVVLDRLHFPNGITLTEDESTVLFAETGGYCLTGLPVRAPTPRGR</sequence>
<feature type="domain" description="Strictosidine synthase conserved region" evidence="1">
    <location>
        <begin position="3"/>
        <end position="53"/>
    </location>
</feature>
<gene>
    <name evidence="2" type="ORF">OCS65_14815</name>
</gene>
<name>A0AA46SGL4_9NOCA</name>
<evidence type="ECO:0000259" key="1">
    <source>
        <dbReference type="Pfam" id="PF03088"/>
    </source>
</evidence>
<protein>
    <submittedName>
        <fullName evidence="2">Strictosidine synthase family protein</fullName>
    </submittedName>
</protein>
<organism evidence="2 3">
    <name type="scientific">Rhodococcus aetherivorans</name>
    <dbReference type="NCBI Taxonomy" id="191292"/>
    <lineage>
        <taxon>Bacteria</taxon>
        <taxon>Bacillati</taxon>
        <taxon>Actinomycetota</taxon>
        <taxon>Actinomycetes</taxon>
        <taxon>Mycobacteriales</taxon>
        <taxon>Nocardiaceae</taxon>
        <taxon>Rhodococcus</taxon>
    </lineage>
</organism>
<dbReference type="Proteomes" id="UP001163947">
    <property type="component" value="Chromosome"/>
</dbReference>
<reference evidence="2" key="1">
    <citation type="submission" date="2022-09" db="EMBL/GenBank/DDBJ databases">
        <title>The genome sequence of Rhodococcus aetherivorans N1.</title>
        <authorList>
            <person name="Jiang W."/>
        </authorList>
    </citation>
    <scope>NUCLEOTIDE SEQUENCE</scope>
    <source>
        <strain evidence="2">N1</strain>
    </source>
</reference>
<accession>A0AA46SGL4</accession>
<dbReference type="SUPFAM" id="SSF63829">
    <property type="entry name" value="Calcium-dependent phosphotriesterase"/>
    <property type="match status" value="1"/>
</dbReference>
<evidence type="ECO:0000313" key="2">
    <source>
        <dbReference type="EMBL" id="UYF96921.1"/>
    </source>
</evidence>
<proteinExistence type="predicted"/>
<dbReference type="EMBL" id="CP106982">
    <property type="protein sequence ID" value="UYF96921.1"/>
    <property type="molecule type" value="Genomic_DNA"/>
</dbReference>
<dbReference type="GeneID" id="83621714"/>